<gene>
    <name evidence="7" type="ORF">B5M42_05110</name>
</gene>
<dbReference type="InterPro" id="IPR051677">
    <property type="entry name" value="AfsR-DnrI-RedD_regulator"/>
</dbReference>
<dbReference type="SUPFAM" id="SSF46894">
    <property type="entry name" value="C-terminal effector domain of the bipartite response regulators"/>
    <property type="match status" value="1"/>
</dbReference>
<dbReference type="PROSITE" id="PS50110">
    <property type="entry name" value="RESPONSE_REGULATORY"/>
    <property type="match status" value="1"/>
</dbReference>
<evidence type="ECO:0000313" key="8">
    <source>
        <dbReference type="Proteomes" id="UP000298246"/>
    </source>
</evidence>
<dbReference type="SMART" id="SM00448">
    <property type="entry name" value="REC"/>
    <property type="match status" value="1"/>
</dbReference>
<comment type="caution">
    <text evidence="7">The sequence shown here is derived from an EMBL/GenBank/DDBJ whole genome shotgun (WGS) entry which is preliminary data.</text>
</comment>
<feature type="modified residue" description="4-aspartylphosphate" evidence="5">
    <location>
        <position position="58"/>
    </location>
</feature>
<dbReference type="InterPro" id="IPR011990">
    <property type="entry name" value="TPR-like_helical_dom_sf"/>
</dbReference>
<dbReference type="InterPro" id="IPR001789">
    <property type="entry name" value="Sig_transdc_resp-reg_receiver"/>
</dbReference>
<reference evidence="7 8" key="1">
    <citation type="submission" date="2017-03" db="EMBL/GenBank/DDBJ databases">
        <title>Isolation of Levoglucosan Utilizing Bacteria.</title>
        <authorList>
            <person name="Arya A.S."/>
        </authorList>
    </citation>
    <scope>NUCLEOTIDE SEQUENCE [LARGE SCALE GENOMIC DNA]</scope>
    <source>
        <strain evidence="7 8">MEC069</strain>
    </source>
</reference>
<dbReference type="Gene3D" id="1.25.40.10">
    <property type="entry name" value="Tetratricopeptide repeat domain"/>
    <property type="match status" value="1"/>
</dbReference>
<proteinExistence type="predicted"/>
<accession>A0A4Y8Q9K4</accession>
<organism evidence="7 8">
    <name type="scientific">Paenibacillus athensensis</name>
    <dbReference type="NCBI Taxonomy" id="1967502"/>
    <lineage>
        <taxon>Bacteria</taxon>
        <taxon>Bacillati</taxon>
        <taxon>Bacillota</taxon>
        <taxon>Bacilli</taxon>
        <taxon>Bacillales</taxon>
        <taxon>Paenibacillaceae</taxon>
        <taxon>Paenibacillus</taxon>
    </lineage>
</organism>
<dbReference type="AlphaFoldDB" id="A0A4Y8Q9K4"/>
<keyword evidence="5" id="KW-0597">Phosphoprotein</keyword>
<dbReference type="Gene3D" id="1.10.10.10">
    <property type="entry name" value="Winged helix-like DNA-binding domain superfamily/Winged helix DNA-binding domain"/>
    <property type="match status" value="1"/>
</dbReference>
<evidence type="ECO:0000256" key="1">
    <source>
        <dbReference type="ARBA" id="ARBA00023012"/>
    </source>
</evidence>
<evidence type="ECO:0000313" key="7">
    <source>
        <dbReference type="EMBL" id="TFE90650.1"/>
    </source>
</evidence>
<keyword evidence="4" id="KW-0804">Transcription</keyword>
<dbReference type="EMBL" id="MYFO01000004">
    <property type="protein sequence ID" value="TFE90650.1"/>
    <property type="molecule type" value="Genomic_DNA"/>
</dbReference>
<dbReference type="SMART" id="SM01043">
    <property type="entry name" value="BTAD"/>
    <property type="match status" value="1"/>
</dbReference>
<protein>
    <recommendedName>
        <fullName evidence="6">Response regulatory domain-containing protein</fullName>
    </recommendedName>
</protein>
<evidence type="ECO:0000256" key="4">
    <source>
        <dbReference type="ARBA" id="ARBA00023163"/>
    </source>
</evidence>
<sequence>MFTAIIVEDEKPNLELMKVIIGRSGHYEIVGAFASPLDALEALKASDGGQMPDVAFIDVEMPRMNGLELARRIREHCPQTEVVFTTAYKEYAVSAFEVAALDYLLKPVTPAGVQRVTSRLTAKRRPASSEPPAANEPLIRCFGGLEVRGASGSLVRFPTRKAEELFAYLLCHPNRDIGKWLLADMLWPEMSEERVSHNLHNTVYLLKKLLKEHAIEMDIGKTGEGYVLDTGKLLYDVLDFQRGADAPFDEARAERICALYRGPLLEGKPYVWKAAEEQIYSSKYSAIVQRLAQRELDAGRSERAELWLNACIALEPLNEEINELLFEAYARRGSKEKLASSYARFAAAYREELALEPPERMQRKIEAYLDAL</sequence>
<evidence type="ECO:0000259" key="6">
    <source>
        <dbReference type="PROSITE" id="PS50110"/>
    </source>
</evidence>
<dbReference type="GO" id="GO:0003677">
    <property type="term" value="F:DNA binding"/>
    <property type="evidence" value="ECO:0007669"/>
    <property type="project" value="UniProtKB-KW"/>
</dbReference>
<evidence type="ECO:0000256" key="2">
    <source>
        <dbReference type="ARBA" id="ARBA00023015"/>
    </source>
</evidence>
<dbReference type="GO" id="GO:0006355">
    <property type="term" value="P:regulation of DNA-templated transcription"/>
    <property type="evidence" value="ECO:0007669"/>
    <property type="project" value="InterPro"/>
</dbReference>
<dbReference type="SUPFAM" id="SSF52172">
    <property type="entry name" value="CheY-like"/>
    <property type="match status" value="1"/>
</dbReference>
<feature type="domain" description="Response regulatory" evidence="6">
    <location>
        <begin position="3"/>
        <end position="121"/>
    </location>
</feature>
<dbReference type="SUPFAM" id="SSF48452">
    <property type="entry name" value="TPR-like"/>
    <property type="match status" value="1"/>
</dbReference>
<keyword evidence="2" id="KW-0805">Transcription regulation</keyword>
<evidence type="ECO:0000256" key="5">
    <source>
        <dbReference type="PROSITE-ProRule" id="PRU00169"/>
    </source>
</evidence>
<dbReference type="InterPro" id="IPR036388">
    <property type="entry name" value="WH-like_DNA-bd_sf"/>
</dbReference>
<dbReference type="GO" id="GO:0000160">
    <property type="term" value="P:phosphorelay signal transduction system"/>
    <property type="evidence" value="ECO:0007669"/>
    <property type="project" value="UniProtKB-KW"/>
</dbReference>
<keyword evidence="1" id="KW-0902">Two-component regulatory system</keyword>
<dbReference type="InterPro" id="IPR005158">
    <property type="entry name" value="BTAD"/>
</dbReference>
<evidence type="ECO:0000256" key="3">
    <source>
        <dbReference type="ARBA" id="ARBA00023125"/>
    </source>
</evidence>
<dbReference type="OrthoDB" id="3190595at2"/>
<dbReference type="PANTHER" id="PTHR35807">
    <property type="entry name" value="TRANSCRIPTIONAL REGULATOR REDD-RELATED"/>
    <property type="match status" value="1"/>
</dbReference>
<dbReference type="Gene3D" id="3.40.50.2300">
    <property type="match status" value="1"/>
</dbReference>
<name>A0A4Y8Q9K4_9BACL</name>
<dbReference type="InterPro" id="IPR016032">
    <property type="entry name" value="Sig_transdc_resp-reg_C-effctor"/>
</dbReference>
<keyword evidence="3" id="KW-0238">DNA-binding</keyword>
<dbReference type="InterPro" id="IPR011006">
    <property type="entry name" value="CheY-like_superfamily"/>
</dbReference>
<keyword evidence="8" id="KW-1185">Reference proteome</keyword>
<dbReference type="Pfam" id="PF03704">
    <property type="entry name" value="BTAD"/>
    <property type="match status" value="1"/>
</dbReference>
<dbReference type="Pfam" id="PF00072">
    <property type="entry name" value="Response_reg"/>
    <property type="match status" value="1"/>
</dbReference>
<dbReference type="Proteomes" id="UP000298246">
    <property type="component" value="Unassembled WGS sequence"/>
</dbReference>
<dbReference type="RefSeq" id="WP_134750407.1">
    <property type="nucleotide sequence ID" value="NZ_MYFO02000008.1"/>
</dbReference>